<name>A0A6J1CN50_MOMCH</name>
<organism evidence="5 6">
    <name type="scientific">Momordica charantia</name>
    <name type="common">Bitter gourd</name>
    <name type="synonym">Balsam pear</name>
    <dbReference type="NCBI Taxonomy" id="3673"/>
    <lineage>
        <taxon>Eukaryota</taxon>
        <taxon>Viridiplantae</taxon>
        <taxon>Streptophyta</taxon>
        <taxon>Embryophyta</taxon>
        <taxon>Tracheophyta</taxon>
        <taxon>Spermatophyta</taxon>
        <taxon>Magnoliopsida</taxon>
        <taxon>eudicotyledons</taxon>
        <taxon>Gunneridae</taxon>
        <taxon>Pentapetalae</taxon>
        <taxon>rosids</taxon>
        <taxon>fabids</taxon>
        <taxon>Cucurbitales</taxon>
        <taxon>Cucurbitaceae</taxon>
        <taxon>Momordiceae</taxon>
        <taxon>Momordica</taxon>
    </lineage>
</organism>
<reference evidence="6" key="1">
    <citation type="submission" date="2025-08" db="UniProtKB">
        <authorList>
            <consortium name="RefSeq"/>
        </authorList>
    </citation>
    <scope>IDENTIFICATION</scope>
</reference>
<evidence type="ECO:0000313" key="6">
    <source>
        <dbReference type="RefSeq" id="XP_022142383.1"/>
    </source>
</evidence>
<proteinExistence type="inferred from homology"/>
<dbReference type="InterPro" id="IPR024792">
    <property type="entry name" value="RhoGDI_dom_sf"/>
</dbReference>
<keyword evidence="3" id="KW-0963">Cytoplasm</keyword>
<dbReference type="PANTHER" id="PTHR10980">
    <property type="entry name" value="RHO GDP-DISSOCIATION INHIBITOR"/>
    <property type="match status" value="1"/>
</dbReference>
<keyword evidence="5" id="KW-1185">Reference proteome</keyword>
<dbReference type="GO" id="GO:0016020">
    <property type="term" value="C:membrane"/>
    <property type="evidence" value="ECO:0007669"/>
    <property type="project" value="TreeGrafter"/>
</dbReference>
<dbReference type="OrthoDB" id="1683373at2759"/>
<protein>
    <submittedName>
        <fullName evidence="6">Rho GDP-dissociation inhibitor 1-like</fullName>
    </submittedName>
</protein>
<dbReference type="GO" id="GO:0005829">
    <property type="term" value="C:cytosol"/>
    <property type="evidence" value="ECO:0007669"/>
    <property type="project" value="TreeGrafter"/>
</dbReference>
<dbReference type="GO" id="GO:0007266">
    <property type="term" value="P:Rho protein signal transduction"/>
    <property type="evidence" value="ECO:0007669"/>
    <property type="project" value="InterPro"/>
</dbReference>
<dbReference type="PRINTS" id="PR00492">
    <property type="entry name" value="RHOGDI"/>
</dbReference>
<dbReference type="KEGG" id="mcha:111012529"/>
<evidence type="ECO:0000256" key="1">
    <source>
        <dbReference type="ARBA" id="ARBA00004496"/>
    </source>
</evidence>
<comment type="subcellular location">
    <subcellularLocation>
        <location evidence="1">Cytoplasm</location>
    </subcellularLocation>
</comment>
<gene>
    <name evidence="6" type="primary">LOC111012529</name>
</gene>
<dbReference type="PANTHER" id="PTHR10980:SF3">
    <property type="entry name" value="LD16419P"/>
    <property type="match status" value="1"/>
</dbReference>
<dbReference type="SUPFAM" id="SSF81296">
    <property type="entry name" value="E set domains"/>
    <property type="match status" value="1"/>
</dbReference>
<accession>A0A6J1CN50</accession>
<evidence type="ECO:0000256" key="4">
    <source>
        <dbReference type="SAM" id="MobiDB-lite"/>
    </source>
</evidence>
<dbReference type="InterPro" id="IPR000406">
    <property type="entry name" value="Rho_GDI"/>
</dbReference>
<dbReference type="Proteomes" id="UP000504603">
    <property type="component" value="Unplaced"/>
</dbReference>
<feature type="region of interest" description="Disordered" evidence="4">
    <location>
        <begin position="1"/>
        <end position="80"/>
    </location>
</feature>
<evidence type="ECO:0000256" key="3">
    <source>
        <dbReference type="ARBA" id="ARBA00022490"/>
    </source>
</evidence>
<dbReference type="Pfam" id="PF02115">
    <property type="entry name" value="Rho_GDI"/>
    <property type="match status" value="1"/>
</dbReference>
<evidence type="ECO:0000313" key="5">
    <source>
        <dbReference type="Proteomes" id="UP000504603"/>
    </source>
</evidence>
<dbReference type="RefSeq" id="XP_022142383.1">
    <property type="nucleotide sequence ID" value="XM_022286691.1"/>
</dbReference>
<dbReference type="GO" id="GO:0005094">
    <property type="term" value="F:Rho GDP-dissociation inhibitor activity"/>
    <property type="evidence" value="ECO:0007669"/>
    <property type="project" value="InterPro"/>
</dbReference>
<sequence length="256" mass="28745">MSLDVEAGSSSKGIMGFDEKDKDGKEDASPKDVSQPKKAEDEEDPDAPAGMSRKMSENSICATEEEDDEDGRKIELGPQYTLKELNEKDKDDESLRRWKEQLLGTVDFEAVGETLEPDVKIVSLAIKSSGRPDIVLPVPESGNPKGLWFTLKEGSRYSLKFTFQVSNNIVSGLKYTNTVWKTGVKVDSTKEMIGTFSPQPEPYDHEMQEETTPSGIFARGSYSARSKFVDDDNKCYLEINYTFDIRKDWKEDQPAQ</sequence>
<dbReference type="GeneID" id="111012529"/>
<dbReference type="FunFam" id="2.70.50.30:FF:000002">
    <property type="entry name" value="Rho GDP-dissociation inhibitor 1"/>
    <property type="match status" value="1"/>
</dbReference>
<dbReference type="InterPro" id="IPR014756">
    <property type="entry name" value="Ig_E-set"/>
</dbReference>
<dbReference type="Gene3D" id="2.70.50.30">
    <property type="entry name" value="Coagulation Factor XIII, subunit A, domain 1"/>
    <property type="match status" value="1"/>
</dbReference>
<comment type="similarity">
    <text evidence="2">Belongs to the Rho GDI family.</text>
</comment>
<feature type="compositionally biased region" description="Basic and acidic residues" evidence="4">
    <location>
        <begin position="17"/>
        <end position="40"/>
    </location>
</feature>
<evidence type="ECO:0000256" key="2">
    <source>
        <dbReference type="ARBA" id="ARBA00009758"/>
    </source>
</evidence>
<dbReference type="AlphaFoldDB" id="A0A6J1CN50"/>